<dbReference type="GO" id="GO:0005886">
    <property type="term" value="C:plasma membrane"/>
    <property type="evidence" value="ECO:0000318"/>
    <property type="project" value="GO_Central"/>
</dbReference>
<dbReference type="eggNOG" id="KOG3882">
    <property type="taxonomic scope" value="Eukaryota"/>
</dbReference>
<evidence type="ECO:0008006" key="8">
    <source>
        <dbReference type="Google" id="ProtNLM"/>
    </source>
</evidence>
<reference evidence="6" key="2">
    <citation type="submission" date="2025-08" db="UniProtKB">
        <authorList>
            <consortium name="Ensembl"/>
        </authorList>
    </citation>
    <scope>IDENTIFICATION</scope>
</reference>
<evidence type="ECO:0000313" key="6">
    <source>
        <dbReference type="Ensembl" id="ENSLOCP00000020011.1"/>
    </source>
</evidence>
<organism evidence="6 7">
    <name type="scientific">Lepisosteus oculatus</name>
    <name type="common">Spotted gar</name>
    <dbReference type="NCBI Taxonomy" id="7918"/>
    <lineage>
        <taxon>Eukaryota</taxon>
        <taxon>Metazoa</taxon>
        <taxon>Chordata</taxon>
        <taxon>Craniata</taxon>
        <taxon>Vertebrata</taxon>
        <taxon>Euteleostomi</taxon>
        <taxon>Actinopterygii</taxon>
        <taxon>Neopterygii</taxon>
        <taxon>Holostei</taxon>
        <taxon>Semionotiformes</taxon>
        <taxon>Lepisosteidae</taxon>
        <taxon>Lepisosteus</taxon>
    </lineage>
</organism>
<dbReference type="HOGENOM" id="CLU_690705_0_0_1"/>
<dbReference type="SUPFAM" id="SSF48652">
    <property type="entry name" value="Tetraspanin"/>
    <property type="match status" value="1"/>
</dbReference>
<feature type="transmembrane region" description="Helical" evidence="5">
    <location>
        <begin position="196"/>
        <end position="220"/>
    </location>
</feature>
<comment type="subcellular location">
    <subcellularLocation>
        <location evidence="1">Membrane</location>
        <topology evidence="1">Multi-pass membrane protein</topology>
    </subcellularLocation>
</comment>
<dbReference type="EMBL" id="AHAT01008850">
    <property type="status" value="NOT_ANNOTATED_CDS"/>
    <property type="molecule type" value="Genomic_DNA"/>
</dbReference>
<dbReference type="PANTHER" id="PTHR19282">
    <property type="entry name" value="TETRASPANIN"/>
    <property type="match status" value="1"/>
</dbReference>
<dbReference type="AlphaFoldDB" id="W5NHA2"/>
<keyword evidence="7" id="KW-1185">Reference proteome</keyword>
<evidence type="ECO:0000256" key="3">
    <source>
        <dbReference type="ARBA" id="ARBA00022989"/>
    </source>
</evidence>
<dbReference type="InParanoid" id="W5NHA2"/>
<keyword evidence="4 5" id="KW-0472">Membrane</keyword>
<dbReference type="Ensembl" id="ENSLOCT00000020044.1">
    <property type="protein sequence ID" value="ENSLOCP00000020011.1"/>
    <property type="gene ID" value="ENSLOCG00000016229.1"/>
</dbReference>
<feature type="transmembrane region" description="Helical" evidence="5">
    <location>
        <begin position="80"/>
        <end position="100"/>
    </location>
</feature>
<keyword evidence="3 5" id="KW-1133">Transmembrane helix</keyword>
<reference evidence="7" key="1">
    <citation type="submission" date="2011-12" db="EMBL/GenBank/DDBJ databases">
        <title>The Draft Genome of Lepisosteus oculatus.</title>
        <authorList>
            <consortium name="The Broad Institute Genome Assembly &amp; Analysis Group"/>
            <consortium name="Computational R&amp;D Group"/>
            <consortium name="and Sequencing Platform"/>
            <person name="Di Palma F."/>
            <person name="Alfoldi J."/>
            <person name="Johnson J."/>
            <person name="Berlin A."/>
            <person name="Gnerre S."/>
            <person name="Jaffe D."/>
            <person name="MacCallum I."/>
            <person name="Young S."/>
            <person name="Walker B.J."/>
            <person name="Lander E.S."/>
            <person name="Lindblad-Toh K."/>
        </authorList>
    </citation>
    <scope>NUCLEOTIDE SEQUENCE [LARGE SCALE GENOMIC DNA]</scope>
</reference>
<dbReference type="GeneTree" id="ENSGT00940000166983"/>
<evidence type="ECO:0000256" key="1">
    <source>
        <dbReference type="ARBA" id="ARBA00004141"/>
    </source>
</evidence>
<evidence type="ECO:0000256" key="2">
    <source>
        <dbReference type="ARBA" id="ARBA00022692"/>
    </source>
</evidence>
<dbReference type="Pfam" id="PF00335">
    <property type="entry name" value="Tetraspanin"/>
    <property type="match status" value="2"/>
</dbReference>
<evidence type="ECO:0000256" key="4">
    <source>
        <dbReference type="ARBA" id="ARBA00023136"/>
    </source>
</evidence>
<feature type="transmembrane region" description="Helical" evidence="5">
    <location>
        <begin position="12"/>
        <end position="31"/>
    </location>
</feature>
<dbReference type="Proteomes" id="UP000018468">
    <property type="component" value="Linkage group LG8"/>
</dbReference>
<sequence>MAKVNSCLRGLFIFINILMLVAGCTCIWFVLRQVTSKNNVESADIAHMKTGFIIGGVVTAFLGCLGFYGAKLENKRILKVYFFGVAVCVIALLVIGFLFASQRNQAFNLLKTEFEKHLPLYKKGSEMRDMVEELQKSSECCGLVNGYQDWGGHIPESCYCKSWNSDCVAILGSSNKVYKKPCINVLYGFMETGFNFILGISFGFAAVGVCGCIIFGLVLLATRFYPEVEKVDGKDVTRGRLLLLVVAAVTMGISFLGVFGAYKEKKWALLVVHCCGMLNGYQDWGQKVPDSCRCPPFYQYKDCVSVPVSPKNKWGMMKYLDVSGSSVLVYKQPCGPIVLSYMRKVFDISLGITFGLAISAFIGMVMSMTMYCQIKRPSIIFSLEQSPPKYTELYSTAEY</sequence>
<protein>
    <recommendedName>
        <fullName evidence="8">Tetraspanin</fullName>
    </recommendedName>
</protein>
<evidence type="ECO:0000256" key="5">
    <source>
        <dbReference type="SAM" id="Phobius"/>
    </source>
</evidence>
<accession>W5NHA2</accession>
<dbReference type="InterPro" id="IPR018499">
    <property type="entry name" value="Tetraspanin/Peripherin"/>
</dbReference>
<feature type="transmembrane region" description="Helical" evidence="5">
    <location>
        <begin position="348"/>
        <end position="372"/>
    </location>
</feature>
<dbReference type="STRING" id="7918.ENSLOCP00000020011"/>
<proteinExistence type="predicted"/>
<name>W5NHA2_LEPOC</name>
<dbReference type="Gene3D" id="1.10.1450.10">
    <property type="entry name" value="Tetraspanin"/>
    <property type="match status" value="2"/>
</dbReference>
<feature type="transmembrane region" description="Helical" evidence="5">
    <location>
        <begin position="51"/>
        <end position="68"/>
    </location>
</feature>
<feature type="transmembrane region" description="Helical" evidence="5">
    <location>
        <begin position="241"/>
        <end position="262"/>
    </location>
</feature>
<dbReference type="Bgee" id="ENSLOCG00000016229">
    <property type="expression patterns" value="Expressed in pharyngeal gill and 12 other cell types or tissues"/>
</dbReference>
<dbReference type="PANTHER" id="PTHR19282:SF51">
    <property type="entry name" value="TETRASPANIN"/>
    <property type="match status" value="1"/>
</dbReference>
<evidence type="ECO:0000313" key="7">
    <source>
        <dbReference type="Proteomes" id="UP000018468"/>
    </source>
</evidence>
<dbReference type="EMBL" id="AHAT01008849">
    <property type="status" value="NOT_ANNOTATED_CDS"/>
    <property type="molecule type" value="Genomic_DNA"/>
</dbReference>
<dbReference type="OMA" id="IMIHQLR"/>
<keyword evidence="2 5" id="KW-0812">Transmembrane</keyword>
<dbReference type="InterPro" id="IPR008952">
    <property type="entry name" value="Tetraspanin_EC2_sf"/>
</dbReference>
<dbReference type="EMBL" id="AHAT01008851">
    <property type="status" value="NOT_ANNOTATED_CDS"/>
    <property type="molecule type" value="Genomic_DNA"/>
</dbReference>
<reference evidence="6" key="3">
    <citation type="submission" date="2025-09" db="UniProtKB">
        <authorList>
            <consortium name="Ensembl"/>
        </authorList>
    </citation>
    <scope>IDENTIFICATION</scope>
</reference>
<dbReference type="PROSITE" id="PS51257">
    <property type="entry name" value="PROKAR_LIPOPROTEIN"/>
    <property type="match status" value="1"/>
</dbReference>